<evidence type="ECO:0000256" key="2">
    <source>
        <dbReference type="PROSITE-ProRule" id="PRU00169"/>
    </source>
</evidence>
<dbReference type="GO" id="GO:0000155">
    <property type="term" value="F:phosphorelay sensor kinase activity"/>
    <property type="evidence" value="ECO:0007669"/>
    <property type="project" value="InterPro"/>
</dbReference>
<dbReference type="Pfam" id="PF02518">
    <property type="entry name" value="HATPase_c"/>
    <property type="match status" value="1"/>
</dbReference>
<keyword evidence="3" id="KW-0472">Membrane</keyword>
<evidence type="ECO:0000313" key="7">
    <source>
        <dbReference type="Proteomes" id="UP000000600"/>
    </source>
</evidence>
<evidence type="ECO:0000313" key="6">
    <source>
        <dbReference type="EMBL" id="CAK83859.1"/>
    </source>
</evidence>
<dbReference type="InterPro" id="IPR003594">
    <property type="entry name" value="HATPase_dom"/>
</dbReference>
<dbReference type="SUPFAM" id="SSF47384">
    <property type="entry name" value="Homodimeric domain of signal transducing histidine kinase"/>
    <property type="match status" value="1"/>
</dbReference>
<dbReference type="Gene3D" id="1.10.287.130">
    <property type="match status" value="1"/>
</dbReference>
<dbReference type="AlphaFoldDB" id="A0DLE2"/>
<dbReference type="Pfam" id="PF00072">
    <property type="entry name" value="Response_reg"/>
    <property type="match status" value="1"/>
</dbReference>
<feature type="transmembrane region" description="Helical" evidence="3">
    <location>
        <begin position="56"/>
        <end position="86"/>
    </location>
</feature>
<evidence type="ECO:0000256" key="3">
    <source>
        <dbReference type="SAM" id="Phobius"/>
    </source>
</evidence>
<dbReference type="HOGENOM" id="CLU_013410_1_0_1"/>
<keyword evidence="1 2" id="KW-0597">Phosphoprotein</keyword>
<dbReference type="PANTHER" id="PTHR43719">
    <property type="entry name" value="TWO-COMPONENT HISTIDINE KINASE"/>
    <property type="match status" value="1"/>
</dbReference>
<dbReference type="CDD" id="cd00082">
    <property type="entry name" value="HisKA"/>
    <property type="match status" value="1"/>
</dbReference>
<dbReference type="STRING" id="5888.A0DLE2"/>
<dbReference type="InterPro" id="IPR005467">
    <property type="entry name" value="His_kinase_dom"/>
</dbReference>
<name>A0DLE2_PARTE</name>
<dbReference type="PROSITE" id="PS50110">
    <property type="entry name" value="RESPONSE_REGULATORY"/>
    <property type="match status" value="1"/>
</dbReference>
<dbReference type="RefSeq" id="XP_001451256.1">
    <property type="nucleotide sequence ID" value="XM_001451219.2"/>
</dbReference>
<dbReference type="Gene3D" id="3.30.565.10">
    <property type="entry name" value="Histidine kinase-like ATPase, C-terminal domain"/>
    <property type="match status" value="1"/>
</dbReference>
<dbReference type="PROSITE" id="PS50109">
    <property type="entry name" value="HIS_KIN"/>
    <property type="match status" value="1"/>
</dbReference>
<dbReference type="InterPro" id="IPR011006">
    <property type="entry name" value="CheY-like_superfamily"/>
</dbReference>
<reference evidence="6 7" key="1">
    <citation type="journal article" date="2006" name="Nature">
        <title>Global trends of whole-genome duplications revealed by the ciliate Paramecium tetraurelia.</title>
        <authorList>
            <consortium name="Genoscope"/>
            <person name="Aury J.-M."/>
            <person name="Jaillon O."/>
            <person name="Duret L."/>
            <person name="Noel B."/>
            <person name="Jubin C."/>
            <person name="Porcel B.M."/>
            <person name="Segurens B."/>
            <person name="Daubin V."/>
            <person name="Anthouard V."/>
            <person name="Aiach N."/>
            <person name="Arnaiz O."/>
            <person name="Billaut A."/>
            <person name="Beisson J."/>
            <person name="Blanc I."/>
            <person name="Bouhouche K."/>
            <person name="Camara F."/>
            <person name="Duharcourt S."/>
            <person name="Guigo R."/>
            <person name="Gogendeau D."/>
            <person name="Katinka M."/>
            <person name="Keller A.-M."/>
            <person name="Kissmehl R."/>
            <person name="Klotz C."/>
            <person name="Koll F."/>
            <person name="Le Moue A."/>
            <person name="Lepere C."/>
            <person name="Malinsky S."/>
            <person name="Nowacki M."/>
            <person name="Nowak J.K."/>
            <person name="Plattner H."/>
            <person name="Poulain J."/>
            <person name="Ruiz F."/>
            <person name="Serrano V."/>
            <person name="Zagulski M."/>
            <person name="Dessen P."/>
            <person name="Betermier M."/>
            <person name="Weissenbach J."/>
            <person name="Scarpelli C."/>
            <person name="Schachter V."/>
            <person name="Sperling L."/>
            <person name="Meyer E."/>
            <person name="Cohen J."/>
            <person name="Wincker P."/>
        </authorList>
    </citation>
    <scope>NUCLEOTIDE SEQUENCE [LARGE SCALE GENOMIC DNA]</scope>
    <source>
        <strain evidence="6 7">Stock d4-2</strain>
    </source>
</reference>
<evidence type="ECO:0000256" key="1">
    <source>
        <dbReference type="ARBA" id="ARBA00022553"/>
    </source>
</evidence>
<dbReference type="SMART" id="SM00448">
    <property type="entry name" value="REC"/>
    <property type="match status" value="1"/>
</dbReference>
<protein>
    <submittedName>
        <fullName evidence="6">Uncharacterized protein</fullName>
    </submittedName>
</protein>
<dbReference type="SUPFAM" id="SSF55874">
    <property type="entry name" value="ATPase domain of HSP90 chaperone/DNA topoisomerase II/histidine kinase"/>
    <property type="match status" value="1"/>
</dbReference>
<dbReference type="SMART" id="SM00388">
    <property type="entry name" value="HisKA"/>
    <property type="match status" value="1"/>
</dbReference>
<keyword evidence="3" id="KW-0812">Transmembrane</keyword>
<feature type="domain" description="Histidine kinase" evidence="4">
    <location>
        <begin position="384"/>
        <end position="606"/>
    </location>
</feature>
<dbReference type="SMART" id="SM00387">
    <property type="entry name" value="HATPase_c"/>
    <property type="match status" value="1"/>
</dbReference>
<dbReference type="SUPFAM" id="SSF52172">
    <property type="entry name" value="CheY-like"/>
    <property type="match status" value="1"/>
</dbReference>
<keyword evidence="7" id="KW-1185">Reference proteome</keyword>
<accession>A0DLE2</accession>
<sequence>MKIKVFLEGLLPIVLIPLFDFSWLLMIILLCLMSILQFTAFLSKYWNSKRQLEMKIFYSICQGLFFVECSIQLNKISVFFLYFICIQIGQVRIQDCKWNKITMLLNFYVLFRISHWNSFDLYIFGAGLILLFLNLYTEWVYSKQVEVDAQQQSYLSKKSSEKSILNIVPTPEHKKQQLHSSTNSLQQELQECFHFFNLIPDSLVLMTAQQLNVHFCNAATLELFKISEMSNFKSCLEQLTDIVSTQNKSETRDPRDSLPSFHSFQQSFQQYKINNPKQLKEDLDLNQILSDLSSIQPNKRFFQILKSSPHNTIYIGSYLANWYENACCVDLEQPKKKRLLEINAHATLVDERLMILLQIRDVTHRDYISLVKKSYQAKSNIISFVSHEYRTPLNSIIQFISALQEEKDMNLQSKYLKIALSNCNYLLNLSNDLLDFAQLKAGKFSICPVEMDLQKLIEECLELFRLEASLKKIKLSLIYRKSAPRLLNNDPNRIRQIIINLLGNAFKFTLQGQIEIRVSNYLNNSIKVEIHDTGQGIKEEYKENLIQAFSKVDDKDSKKLNPQGVGLGLLISNMIARNLSKNEKGLQFQSEYLNGSSFWFYVSKNVYETEIKEEMDEIDEESPERRQSLWRYNNIKTHRQSKCKCISILIVDDNAFNIEVLKFLIMKISPSIQFDCSLDGYSAIQMVKMNRCKKCNGYDLIFMDIDMPTMNGIQTTISIKKQFPKIQIIGCSAYSKKEEEQLALQNGMDGYLVKPIQIDQLKAYLRSKL</sequence>
<dbReference type="PANTHER" id="PTHR43719:SF28">
    <property type="entry name" value="PEROXIDE STRESS-ACTIVATED HISTIDINE KINASE MAK1-RELATED"/>
    <property type="match status" value="1"/>
</dbReference>
<dbReference type="InParanoid" id="A0DLE2"/>
<evidence type="ECO:0000259" key="4">
    <source>
        <dbReference type="PROSITE" id="PS50109"/>
    </source>
</evidence>
<dbReference type="OMA" id="LANWYEN"/>
<dbReference type="InterPro" id="IPR003661">
    <property type="entry name" value="HisK_dim/P_dom"/>
</dbReference>
<dbReference type="InterPro" id="IPR036890">
    <property type="entry name" value="HATPase_C_sf"/>
</dbReference>
<dbReference type="Proteomes" id="UP000000600">
    <property type="component" value="Unassembled WGS sequence"/>
</dbReference>
<dbReference type="EMBL" id="CT868485">
    <property type="protein sequence ID" value="CAK83859.1"/>
    <property type="molecule type" value="Genomic_DNA"/>
</dbReference>
<organism evidence="6 7">
    <name type="scientific">Paramecium tetraurelia</name>
    <dbReference type="NCBI Taxonomy" id="5888"/>
    <lineage>
        <taxon>Eukaryota</taxon>
        <taxon>Sar</taxon>
        <taxon>Alveolata</taxon>
        <taxon>Ciliophora</taxon>
        <taxon>Intramacronucleata</taxon>
        <taxon>Oligohymenophorea</taxon>
        <taxon>Peniculida</taxon>
        <taxon>Parameciidae</taxon>
        <taxon>Paramecium</taxon>
    </lineage>
</organism>
<dbReference type="KEGG" id="ptm:GSPATT00018176001"/>
<dbReference type="Pfam" id="PF00512">
    <property type="entry name" value="HisKA"/>
    <property type="match status" value="1"/>
</dbReference>
<dbReference type="Gene3D" id="3.40.50.2300">
    <property type="match status" value="1"/>
</dbReference>
<feature type="transmembrane region" description="Helical" evidence="3">
    <location>
        <begin position="12"/>
        <end position="36"/>
    </location>
</feature>
<dbReference type="InterPro" id="IPR050956">
    <property type="entry name" value="2C_system_His_kinase"/>
</dbReference>
<feature type="domain" description="Response regulatory" evidence="5">
    <location>
        <begin position="647"/>
        <end position="769"/>
    </location>
</feature>
<proteinExistence type="predicted"/>
<evidence type="ECO:0000259" key="5">
    <source>
        <dbReference type="PROSITE" id="PS50110"/>
    </source>
</evidence>
<dbReference type="OrthoDB" id="297207at2759"/>
<dbReference type="GeneID" id="5037041"/>
<dbReference type="CDD" id="cd17546">
    <property type="entry name" value="REC_hyHK_CKI1_RcsC-like"/>
    <property type="match status" value="1"/>
</dbReference>
<gene>
    <name evidence="6" type="ORF">GSPATT00018176001</name>
</gene>
<feature type="modified residue" description="4-aspartylphosphate" evidence="2">
    <location>
        <position position="704"/>
    </location>
</feature>
<dbReference type="eggNOG" id="KOG0519">
    <property type="taxonomic scope" value="Eukaryota"/>
</dbReference>
<dbReference type="InterPro" id="IPR036097">
    <property type="entry name" value="HisK_dim/P_sf"/>
</dbReference>
<keyword evidence="3" id="KW-1133">Transmembrane helix</keyword>
<dbReference type="InterPro" id="IPR001789">
    <property type="entry name" value="Sig_transdc_resp-reg_receiver"/>
</dbReference>